<dbReference type="InterPro" id="IPR008271">
    <property type="entry name" value="Ser/Thr_kinase_AS"/>
</dbReference>
<dbReference type="Pfam" id="PF00069">
    <property type="entry name" value="Pkinase"/>
    <property type="match status" value="1"/>
</dbReference>
<evidence type="ECO:0000256" key="4">
    <source>
        <dbReference type="ARBA" id="ARBA00022741"/>
    </source>
</evidence>
<evidence type="ECO:0000256" key="5">
    <source>
        <dbReference type="ARBA" id="ARBA00022777"/>
    </source>
</evidence>
<evidence type="ECO:0000256" key="7">
    <source>
        <dbReference type="PROSITE-ProRule" id="PRU10141"/>
    </source>
</evidence>
<evidence type="ECO:0000313" key="11">
    <source>
        <dbReference type="Proteomes" id="UP000562124"/>
    </source>
</evidence>
<dbReference type="GO" id="GO:0004674">
    <property type="term" value="F:protein serine/threonine kinase activity"/>
    <property type="evidence" value="ECO:0007669"/>
    <property type="project" value="UniProtKB-KW"/>
</dbReference>
<evidence type="ECO:0000256" key="6">
    <source>
        <dbReference type="ARBA" id="ARBA00022840"/>
    </source>
</evidence>
<evidence type="ECO:0000256" key="1">
    <source>
        <dbReference type="ARBA" id="ARBA00012513"/>
    </source>
</evidence>
<keyword evidence="3" id="KW-0808">Transferase</keyword>
<evidence type="ECO:0000313" key="10">
    <source>
        <dbReference type="EMBL" id="NMR19160.1"/>
    </source>
</evidence>
<organism evidence="10 11">
    <name type="scientific">Cellulomonas fimi</name>
    <dbReference type="NCBI Taxonomy" id="1708"/>
    <lineage>
        <taxon>Bacteria</taxon>
        <taxon>Bacillati</taxon>
        <taxon>Actinomycetota</taxon>
        <taxon>Actinomycetes</taxon>
        <taxon>Micrococcales</taxon>
        <taxon>Cellulomonadaceae</taxon>
        <taxon>Cellulomonas</taxon>
    </lineage>
</organism>
<dbReference type="Proteomes" id="UP000562124">
    <property type="component" value="Unassembled WGS sequence"/>
</dbReference>
<accession>A0A7Y0LWB8</accession>
<dbReference type="EC" id="2.7.11.1" evidence="1"/>
<dbReference type="InterPro" id="IPR000719">
    <property type="entry name" value="Prot_kinase_dom"/>
</dbReference>
<protein>
    <recommendedName>
        <fullName evidence="1">non-specific serine/threonine protein kinase</fullName>
        <ecNumber evidence="1">2.7.11.1</ecNumber>
    </recommendedName>
</protein>
<evidence type="ECO:0000259" key="9">
    <source>
        <dbReference type="PROSITE" id="PS50011"/>
    </source>
</evidence>
<keyword evidence="6 7" id="KW-0067">ATP-binding</keyword>
<comment type="caution">
    <text evidence="10">The sequence shown here is derived from an EMBL/GenBank/DDBJ whole genome shotgun (WGS) entry which is preliminary data.</text>
</comment>
<keyword evidence="2 10" id="KW-0723">Serine/threonine-protein kinase</keyword>
<keyword evidence="4 7" id="KW-0547">Nucleotide-binding</keyword>
<name>A0A7Y0LWB8_CELFI</name>
<keyword evidence="11" id="KW-1185">Reference proteome</keyword>
<reference evidence="10 11" key="1">
    <citation type="submission" date="2020-04" db="EMBL/GenBank/DDBJ databases">
        <title>Sequencing and Assembly of C. fimi.</title>
        <authorList>
            <person name="Ramsey A.R."/>
        </authorList>
    </citation>
    <scope>NUCLEOTIDE SEQUENCE [LARGE SCALE GENOMIC DNA]</scope>
    <source>
        <strain evidence="10 11">SB</strain>
    </source>
</reference>
<dbReference type="PANTHER" id="PTHR43289">
    <property type="entry name" value="MITOGEN-ACTIVATED PROTEIN KINASE KINASE KINASE 20-RELATED"/>
    <property type="match status" value="1"/>
</dbReference>
<dbReference type="PROSITE" id="PS00107">
    <property type="entry name" value="PROTEIN_KINASE_ATP"/>
    <property type="match status" value="1"/>
</dbReference>
<dbReference type="SUPFAM" id="SSF56112">
    <property type="entry name" value="Protein kinase-like (PK-like)"/>
    <property type="match status" value="1"/>
</dbReference>
<proteinExistence type="predicted"/>
<dbReference type="PROSITE" id="PS50011">
    <property type="entry name" value="PROTEIN_KINASE_DOM"/>
    <property type="match status" value="1"/>
</dbReference>
<keyword evidence="5 10" id="KW-0418">Kinase</keyword>
<feature type="domain" description="Protein kinase" evidence="9">
    <location>
        <begin position="69"/>
        <end position="333"/>
    </location>
</feature>
<dbReference type="SMART" id="SM00220">
    <property type="entry name" value="S_TKc"/>
    <property type="match status" value="1"/>
</dbReference>
<dbReference type="InterPro" id="IPR017441">
    <property type="entry name" value="Protein_kinase_ATP_BS"/>
</dbReference>
<evidence type="ECO:0000256" key="3">
    <source>
        <dbReference type="ARBA" id="ARBA00022679"/>
    </source>
</evidence>
<dbReference type="GO" id="GO:0005524">
    <property type="term" value="F:ATP binding"/>
    <property type="evidence" value="ECO:0007669"/>
    <property type="project" value="UniProtKB-UniRule"/>
</dbReference>
<feature type="binding site" evidence="7">
    <location>
        <position position="98"/>
    </location>
    <ligand>
        <name>ATP</name>
        <dbReference type="ChEBI" id="CHEBI:30616"/>
    </ligand>
</feature>
<feature type="region of interest" description="Disordered" evidence="8">
    <location>
        <begin position="354"/>
        <end position="375"/>
    </location>
</feature>
<dbReference type="PROSITE" id="PS00108">
    <property type="entry name" value="PROTEIN_KINASE_ST"/>
    <property type="match status" value="1"/>
</dbReference>
<dbReference type="EMBL" id="JABCJJ010000003">
    <property type="protein sequence ID" value="NMR19160.1"/>
    <property type="molecule type" value="Genomic_DNA"/>
</dbReference>
<dbReference type="InterPro" id="IPR011009">
    <property type="entry name" value="Kinase-like_dom_sf"/>
</dbReference>
<dbReference type="Gene3D" id="1.10.510.10">
    <property type="entry name" value="Transferase(Phosphotransferase) domain 1"/>
    <property type="match status" value="1"/>
</dbReference>
<feature type="region of interest" description="Disordered" evidence="8">
    <location>
        <begin position="1"/>
        <end position="39"/>
    </location>
</feature>
<sequence>MHRGRAQGRVQGRAQGRAPSGTSPLPVRVRPPGAPGGDRAEVPACWARTEGGAVGQSPIETSTVLAGRYELLERLGAGGMADVHRARDTLLGRDVAIKVFRSAATEGEFDARQRAEIGLLAGLNHPGLVTVYDAGSGVVDDGARRAFLVMELVAGASLGRRLSEGPLPPDQTAIVGAHVAEALAYIHESGIVHRDVKPANILLPAESRTGSTESWTKLTDFGIARLVAEEHLTSTGLLLGTPSYLSPEQATGVSPGPPTDVYALGLVLLECLTGERAYPGTALESAAARLHRDPAVPAELGSAWATLLMSMTARDLAERPTAVEAAGMLRELVTLPEPTRVLPVLDVPPADPARVPGPPTESEAGLAHGARSERPGWSARLRPGRHAAGAIVALTAVVGLVLGLWAGRDDAGAPAGPVQYPAVDGQLGEHLRQLQEDVQP</sequence>
<feature type="compositionally biased region" description="Low complexity" evidence="8">
    <location>
        <begin position="7"/>
        <end position="31"/>
    </location>
</feature>
<gene>
    <name evidence="10" type="ORF">HIR71_02815</name>
</gene>
<dbReference type="PANTHER" id="PTHR43289:SF6">
    <property type="entry name" value="SERINE_THREONINE-PROTEIN KINASE NEKL-3"/>
    <property type="match status" value="1"/>
</dbReference>
<evidence type="ECO:0000256" key="8">
    <source>
        <dbReference type="SAM" id="MobiDB-lite"/>
    </source>
</evidence>
<dbReference type="Gene3D" id="3.30.200.20">
    <property type="entry name" value="Phosphorylase Kinase, domain 1"/>
    <property type="match status" value="1"/>
</dbReference>
<dbReference type="AlphaFoldDB" id="A0A7Y0LWB8"/>
<evidence type="ECO:0000256" key="2">
    <source>
        <dbReference type="ARBA" id="ARBA00022527"/>
    </source>
</evidence>
<dbReference type="CDD" id="cd14014">
    <property type="entry name" value="STKc_PknB_like"/>
    <property type="match status" value="1"/>
</dbReference>